<keyword evidence="1" id="KW-0472">Membrane</keyword>
<feature type="transmembrane region" description="Helical" evidence="1">
    <location>
        <begin position="40"/>
        <end position="63"/>
    </location>
</feature>
<keyword evidence="3" id="KW-1185">Reference proteome</keyword>
<reference evidence="3" key="1">
    <citation type="journal article" date="2011" name="Nature">
        <title>Genome sequence and analysis of the tuber crop potato.</title>
        <authorList>
            <consortium name="The Potato Genome Sequencing Consortium"/>
        </authorList>
    </citation>
    <scope>NUCLEOTIDE SEQUENCE [LARGE SCALE GENOMIC DNA]</scope>
    <source>
        <strain evidence="3">cv. DM1-3 516 R44</strain>
    </source>
</reference>
<keyword evidence="1" id="KW-1133">Transmembrane helix</keyword>
<evidence type="ECO:0000313" key="2">
    <source>
        <dbReference type="EnsemblPlants" id="PGSC0003DMT400033164"/>
    </source>
</evidence>
<evidence type="ECO:0000256" key="1">
    <source>
        <dbReference type="SAM" id="Phobius"/>
    </source>
</evidence>
<evidence type="ECO:0000313" key="3">
    <source>
        <dbReference type="Proteomes" id="UP000011115"/>
    </source>
</evidence>
<dbReference type="PaxDb" id="4113-PGSC0003DMT400033164"/>
<dbReference type="EnsemblPlants" id="PGSC0003DMT400033164">
    <property type="protein sequence ID" value="PGSC0003DMT400033164"/>
    <property type="gene ID" value="PGSC0003DMG400012733"/>
</dbReference>
<dbReference type="Proteomes" id="UP000011115">
    <property type="component" value="Unassembled WGS sequence"/>
</dbReference>
<proteinExistence type="predicted"/>
<dbReference type="Gramene" id="PGSC0003DMT400033164">
    <property type="protein sequence ID" value="PGSC0003DMT400033164"/>
    <property type="gene ID" value="PGSC0003DMG400012733"/>
</dbReference>
<organism evidence="2 3">
    <name type="scientific">Solanum tuberosum</name>
    <name type="common">Potato</name>
    <dbReference type="NCBI Taxonomy" id="4113"/>
    <lineage>
        <taxon>Eukaryota</taxon>
        <taxon>Viridiplantae</taxon>
        <taxon>Streptophyta</taxon>
        <taxon>Embryophyta</taxon>
        <taxon>Tracheophyta</taxon>
        <taxon>Spermatophyta</taxon>
        <taxon>Magnoliopsida</taxon>
        <taxon>eudicotyledons</taxon>
        <taxon>Gunneridae</taxon>
        <taxon>Pentapetalae</taxon>
        <taxon>asterids</taxon>
        <taxon>lamiids</taxon>
        <taxon>Solanales</taxon>
        <taxon>Solanaceae</taxon>
        <taxon>Solanoideae</taxon>
        <taxon>Solaneae</taxon>
        <taxon>Solanum</taxon>
    </lineage>
</organism>
<dbReference type="InParanoid" id="M1AYP9"/>
<accession>M1AYP9</accession>
<protein>
    <submittedName>
        <fullName evidence="2">Uncharacterized protein</fullName>
    </submittedName>
</protein>
<dbReference type="HOGENOM" id="CLU_1550251_0_0_1"/>
<sequence length="173" mass="18849">MTTFSTKHEGNSHQLHQLLAQCNPVTPLLMSHSLHLRNNVFLLVLLTIFLGTKIISLLLLPLIHSTVTLTDGSKIILEGIGIAHPLPSIPLKSAFFAPACPYNLLSISKLTKNRKCVVINLGDSVLMQDRSTGQIIGKGHESQGLYLLSIPQSHVAFTSATSSELLHNQLSTR</sequence>
<dbReference type="AlphaFoldDB" id="M1AYP9"/>
<name>M1AYP9_SOLTU</name>
<dbReference type="OMA" id="FAPACPY"/>
<reference evidence="2" key="2">
    <citation type="submission" date="2015-06" db="UniProtKB">
        <authorList>
            <consortium name="EnsemblPlants"/>
        </authorList>
    </citation>
    <scope>IDENTIFICATION</scope>
    <source>
        <strain evidence="2">DM1-3 516 R44</strain>
    </source>
</reference>
<keyword evidence="1" id="KW-0812">Transmembrane</keyword>